<comment type="subcellular location">
    <subcellularLocation>
        <location evidence="1">Cell membrane</location>
        <topology evidence="1">Multi-pass membrane protein</topology>
    </subcellularLocation>
</comment>
<evidence type="ECO:0000256" key="11">
    <source>
        <dbReference type="ARBA" id="ARBA00025736"/>
    </source>
</evidence>
<dbReference type="GO" id="GO:0004875">
    <property type="term" value="F:complement receptor activity"/>
    <property type="evidence" value="ECO:0007669"/>
    <property type="project" value="TreeGrafter"/>
</dbReference>
<dbReference type="PANTHER" id="PTHR24225">
    <property type="entry name" value="CHEMOTACTIC RECEPTOR"/>
    <property type="match status" value="1"/>
</dbReference>
<keyword evidence="10 12" id="KW-0807">Transducer</keyword>
<keyword evidence="16" id="KW-1185">Reference proteome</keyword>
<dbReference type="PANTHER" id="PTHR24225:SF0">
    <property type="entry name" value="N-FORMYL PEPTIDE RECEPTOR 2"/>
    <property type="match status" value="1"/>
</dbReference>
<feature type="transmembrane region" description="Helical" evidence="13">
    <location>
        <begin position="199"/>
        <end position="223"/>
    </location>
</feature>
<comment type="similarity">
    <text evidence="11">Belongs to the chemokine-like receptor (CMKLR) family.</text>
</comment>
<evidence type="ECO:0000313" key="15">
    <source>
        <dbReference type="EMBL" id="KAG8570087.1"/>
    </source>
</evidence>
<accession>A0AAV7BBX9</accession>
<dbReference type="InterPro" id="IPR000826">
    <property type="entry name" value="Formyl_rcpt-rel"/>
</dbReference>
<feature type="transmembrane region" description="Helical" evidence="13">
    <location>
        <begin position="6"/>
        <end position="22"/>
    </location>
</feature>
<sequence length="287" mass="33451">SYVITFILGTMGNGLVIWLAGFKMKKTAYTIWFLNLGVVDFASCVVMPFVSIRFVLVDDWSFGEMMCKTLPTLKFLMYFSMWVSTALIMIISVDRCICILCPVWSTNHRTPRRAVIVSVIVWLLSFIISLPNFNHYYVSTSNNSSYCTFAYANEEYFQKHKVTRFVSMFLIPFLTISTCYVLAALRLRKKNLCSKSKRPFKVIASVVLCFFFCWFPFHIKVFLKPSLLGEKAFQIFWYFANFLAYFNCCLNPIIYVFTFHDFKSRMIKSIPLYLTTAMKDDHSDCVT</sequence>
<feature type="transmembrane region" description="Helical" evidence="13">
    <location>
        <begin position="235"/>
        <end position="258"/>
    </location>
</feature>
<keyword evidence="3 12" id="KW-0812">Transmembrane</keyword>
<evidence type="ECO:0000256" key="5">
    <source>
        <dbReference type="ARBA" id="ARBA00023040"/>
    </source>
</evidence>
<dbReference type="PRINTS" id="PR00526">
    <property type="entry name" value="FMETLEUPHER"/>
</dbReference>
<protein>
    <recommendedName>
        <fullName evidence="14">G-protein coupled receptors family 1 profile domain-containing protein</fullName>
    </recommendedName>
</protein>
<keyword evidence="8 12" id="KW-0675">Receptor</keyword>
<evidence type="ECO:0000256" key="3">
    <source>
        <dbReference type="ARBA" id="ARBA00022692"/>
    </source>
</evidence>
<evidence type="ECO:0000256" key="8">
    <source>
        <dbReference type="ARBA" id="ARBA00023170"/>
    </source>
</evidence>
<feature type="transmembrane region" description="Helical" evidence="13">
    <location>
        <begin position="29"/>
        <end position="55"/>
    </location>
</feature>
<dbReference type="GO" id="GO:0007200">
    <property type="term" value="P:phospholipase C-activating G protein-coupled receptor signaling pathway"/>
    <property type="evidence" value="ECO:0007669"/>
    <property type="project" value="TreeGrafter"/>
</dbReference>
<keyword evidence="6 13" id="KW-0472">Membrane</keyword>
<dbReference type="Pfam" id="PF00001">
    <property type="entry name" value="7tm_1"/>
    <property type="match status" value="1"/>
</dbReference>
<evidence type="ECO:0000256" key="6">
    <source>
        <dbReference type="ARBA" id="ARBA00023136"/>
    </source>
</evidence>
<dbReference type="Proteomes" id="UP000824782">
    <property type="component" value="Unassembled WGS sequence"/>
</dbReference>
<evidence type="ECO:0000256" key="13">
    <source>
        <dbReference type="SAM" id="Phobius"/>
    </source>
</evidence>
<reference evidence="15" key="1">
    <citation type="thesis" date="2020" institute="ProQuest LLC" country="789 East Eisenhower Parkway, Ann Arbor, MI, USA">
        <title>Comparative Genomics and Chromosome Evolution.</title>
        <authorList>
            <person name="Mudd A.B."/>
        </authorList>
    </citation>
    <scope>NUCLEOTIDE SEQUENCE</scope>
    <source>
        <strain evidence="15">237g6f4</strain>
        <tissue evidence="15">Blood</tissue>
    </source>
</reference>
<dbReference type="SUPFAM" id="SSF81321">
    <property type="entry name" value="Family A G protein-coupled receptor-like"/>
    <property type="match status" value="1"/>
</dbReference>
<dbReference type="GO" id="GO:0005886">
    <property type="term" value="C:plasma membrane"/>
    <property type="evidence" value="ECO:0007669"/>
    <property type="project" value="UniProtKB-SubCell"/>
</dbReference>
<evidence type="ECO:0000256" key="1">
    <source>
        <dbReference type="ARBA" id="ARBA00004651"/>
    </source>
</evidence>
<dbReference type="GO" id="GO:0004982">
    <property type="term" value="F:N-formyl peptide receptor activity"/>
    <property type="evidence" value="ECO:0007669"/>
    <property type="project" value="TreeGrafter"/>
</dbReference>
<feature type="transmembrane region" description="Helical" evidence="13">
    <location>
        <begin position="114"/>
        <end position="133"/>
    </location>
</feature>
<dbReference type="PROSITE" id="PS00237">
    <property type="entry name" value="G_PROTEIN_RECEP_F1_1"/>
    <property type="match status" value="1"/>
</dbReference>
<evidence type="ECO:0000256" key="10">
    <source>
        <dbReference type="ARBA" id="ARBA00023224"/>
    </source>
</evidence>
<keyword evidence="4 13" id="KW-1133">Transmembrane helix</keyword>
<dbReference type="InterPro" id="IPR017452">
    <property type="entry name" value="GPCR_Rhodpsn_7TM"/>
</dbReference>
<evidence type="ECO:0000256" key="2">
    <source>
        <dbReference type="ARBA" id="ARBA00022475"/>
    </source>
</evidence>
<comment type="caution">
    <text evidence="15">The sequence shown here is derived from an EMBL/GenBank/DDBJ whole genome shotgun (WGS) entry which is preliminary data.</text>
</comment>
<dbReference type="AlphaFoldDB" id="A0AAV7BBX9"/>
<name>A0AAV7BBX9_ENGPU</name>
<feature type="non-terminal residue" evidence="15">
    <location>
        <position position="1"/>
    </location>
</feature>
<dbReference type="GO" id="GO:0007204">
    <property type="term" value="P:positive regulation of cytosolic calcium ion concentration"/>
    <property type="evidence" value="ECO:0007669"/>
    <property type="project" value="TreeGrafter"/>
</dbReference>
<evidence type="ECO:0000259" key="14">
    <source>
        <dbReference type="PROSITE" id="PS50262"/>
    </source>
</evidence>
<evidence type="ECO:0000256" key="12">
    <source>
        <dbReference type="RuleBase" id="RU000688"/>
    </source>
</evidence>
<feature type="domain" description="G-protein coupled receptors family 1 profile" evidence="14">
    <location>
        <begin position="12"/>
        <end position="255"/>
    </location>
</feature>
<gene>
    <name evidence="15" type="ORF">GDO81_014693</name>
</gene>
<keyword evidence="2" id="KW-1003">Cell membrane</keyword>
<evidence type="ECO:0000256" key="4">
    <source>
        <dbReference type="ARBA" id="ARBA00022989"/>
    </source>
</evidence>
<evidence type="ECO:0000256" key="7">
    <source>
        <dbReference type="ARBA" id="ARBA00023157"/>
    </source>
</evidence>
<keyword evidence="5 12" id="KW-0297">G-protein coupled receptor</keyword>
<dbReference type="PROSITE" id="PS50262">
    <property type="entry name" value="G_PROTEIN_RECEP_F1_2"/>
    <property type="match status" value="1"/>
</dbReference>
<keyword evidence="9" id="KW-0325">Glycoprotein</keyword>
<organism evidence="15 16">
    <name type="scientific">Engystomops pustulosus</name>
    <name type="common">Tungara frog</name>
    <name type="synonym">Physalaemus pustulosus</name>
    <dbReference type="NCBI Taxonomy" id="76066"/>
    <lineage>
        <taxon>Eukaryota</taxon>
        <taxon>Metazoa</taxon>
        <taxon>Chordata</taxon>
        <taxon>Craniata</taxon>
        <taxon>Vertebrata</taxon>
        <taxon>Euteleostomi</taxon>
        <taxon>Amphibia</taxon>
        <taxon>Batrachia</taxon>
        <taxon>Anura</taxon>
        <taxon>Neobatrachia</taxon>
        <taxon>Hyloidea</taxon>
        <taxon>Leptodactylidae</taxon>
        <taxon>Leiuperinae</taxon>
        <taxon>Engystomops</taxon>
    </lineage>
</organism>
<dbReference type="GO" id="GO:0006954">
    <property type="term" value="P:inflammatory response"/>
    <property type="evidence" value="ECO:0007669"/>
    <property type="project" value="TreeGrafter"/>
</dbReference>
<evidence type="ECO:0000313" key="16">
    <source>
        <dbReference type="Proteomes" id="UP000824782"/>
    </source>
</evidence>
<dbReference type="EMBL" id="WNYA01000006">
    <property type="protein sequence ID" value="KAG8570087.1"/>
    <property type="molecule type" value="Genomic_DNA"/>
</dbReference>
<dbReference type="Gene3D" id="1.20.1070.10">
    <property type="entry name" value="Rhodopsin 7-helix transmembrane proteins"/>
    <property type="match status" value="1"/>
</dbReference>
<proteinExistence type="inferred from homology"/>
<feature type="transmembrane region" description="Helical" evidence="13">
    <location>
        <begin position="165"/>
        <end position="187"/>
    </location>
</feature>
<feature type="transmembrane region" description="Helical" evidence="13">
    <location>
        <begin position="75"/>
        <end position="93"/>
    </location>
</feature>
<comment type="similarity">
    <text evidence="12">Belongs to the G-protein coupled receptor 1 family.</text>
</comment>
<evidence type="ECO:0000256" key="9">
    <source>
        <dbReference type="ARBA" id="ARBA00023180"/>
    </source>
</evidence>
<dbReference type="InterPro" id="IPR000276">
    <property type="entry name" value="GPCR_Rhodpsn"/>
</dbReference>
<dbReference type="PRINTS" id="PR00237">
    <property type="entry name" value="GPCRRHODOPSN"/>
</dbReference>
<keyword evidence="7" id="KW-1015">Disulfide bond</keyword>